<evidence type="ECO:0000313" key="5">
    <source>
        <dbReference type="Proteomes" id="UP000619293"/>
    </source>
</evidence>
<feature type="repeat" description="WD" evidence="3">
    <location>
        <begin position="142"/>
        <end position="186"/>
    </location>
</feature>
<dbReference type="AlphaFoldDB" id="A0A8J3KC38"/>
<name>A0A8J3KC38_9ACTN</name>
<dbReference type="Proteomes" id="UP000619293">
    <property type="component" value="Unassembled WGS sequence"/>
</dbReference>
<evidence type="ECO:0000256" key="3">
    <source>
        <dbReference type="PROSITE-ProRule" id="PRU00221"/>
    </source>
</evidence>
<dbReference type="InterPro" id="IPR036322">
    <property type="entry name" value="WD40_repeat_dom_sf"/>
</dbReference>
<dbReference type="PROSITE" id="PS50082">
    <property type="entry name" value="WD_REPEATS_2"/>
    <property type="match status" value="5"/>
</dbReference>
<dbReference type="PRINTS" id="PR00320">
    <property type="entry name" value="GPROTEINBRPT"/>
</dbReference>
<accession>A0A8J3KC38</accession>
<dbReference type="InterPro" id="IPR019775">
    <property type="entry name" value="WD40_repeat_CS"/>
</dbReference>
<comment type="caution">
    <text evidence="4">The sequence shown here is derived from an EMBL/GenBank/DDBJ whole genome shotgun (WGS) entry which is preliminary data.</text>
</comment>
<feature type="repeat" description="WD" evidence="3">
    <location>
        <begin position="593"/>
        <end position="627"/>
    </location>
</feature>
<dbReference type="PROSITE" id="PS50294">
    <property type="entry name" value="WD_REPEATS_REGION"/>
    <property type="match status" value="3"/>
</dbReference>
<protein>
    <recommendedName>
        <fullName evidence="6">WD40 repeat protein</fullName>
    </recommendedName>
</protein>
<dbReference type="PROSITE" id="PS00678">
    <property type="entry name" value="WD_REPEATS_1"/>
    <property type="match status" value="1"/>
</dbReference>
<evidence type="ECO:0000256" key="2">
    <source>
        <dbReference type="ARBA" id="ARBA00022737"/>
    </source>
</evidence>
<dbReference type="Gene3D" id="2.130.10.10">
    <property type="entry name" value="YVTN repeat-like/Quinoprotein amine dehydrogenase"/>
    <property type="match status" value="4"/>
</dbReference>
<feature type="repeat" description="WD" evidence="3">
    <location>
        <begin position="412"/>
        <end position="447"/>
    </location>
</feature>
<keyword evidence="5" id="KW-1185">Reference proteome</keyword>
<feature type="repeat" description="WD" evidence="3">
    <location>
        <begin position="367"/>
        <end position="411"/>
    </location>
</feature>
<evidence type="ECO:0000313" key="4">
    <source>
        <dbReference type="EMBL" id="GIF93229.1"/>
    </source>
</evidence>
<keyword evidence="2" id="KW-0677">Repeat</keyword>
<dbReference type="InterPro" id="IPR011044">
    <property type="entry name" value="Quino_amine_DH_bsu"/>
</dbReference>
<dbReference type="SUPFAM" id="SSF50969">
    <property type="entry name" value="YVTN repeat-like/Quinoprotein amine dehydrogenase"/>
    <property type="match status" value="2"/>
</dbReference>
<dbReference type="PANTHER" id="PTHR19848:SF8">
    <property type="entry name" value="F-BOX AND WD REPEAT DOMAIN CONTAINING 7"/>
    <property type="match status" value="1"/>
</dbReference>
<dbReference type="EMBL" id="BONG01000058">
    <property type="protein sequence ID" value="GIF93229.1"/>
    <property type="molecule type" value="Genomic_DNA"/>
</dbReference>
<dbReference type="PANTHER" id="PTHR19848">
    <property type="entry name" value="WD40 REPEAT PROTEIN"/>
    <property type="match status" value="1"/>
</dbReference>
<dbReference type="SMART" id="SM00320">
    <property type="entry name" value="WD40"/>
    <property type="match status" value="10"/>
</dbReference>
<dbReference type="RefSeq" id="WP_191838087.1">
    <property type="nucleotide sequence ID" value="NZ_BAAALB010000003.1"/>
</dbReference>
<proteinExistence type="predicted"/>
<dbReference type="Pfam" id="PF00400">
    <property type="entry name" value="WD40"/>
    <property type="match status" value="6"/>
</dbReference>
<evidence type="ECO:0000256" key="1">
    <source>
        <dbReference type="ARBA" id="ARBA00022574"/>
    </source>
</evidence>
<evidence type="ECO:0008006" key="6">
    <source>
        <dbReference type="Google" id="ProtNLM"/>
    </source>
</evidence>
<sequence length="796" mass="82102">MAGPGERHRLVAEALLERTRRALPATTPNAYVVRYLAEHVAEAGTWSGLAAAPEVLDELDPQAVASVALRTAFGRADLPEAISATLAGRHLLAAVPARDRALVRAITAIRHAGGAPSRTARRGCVWRLVWARLRRDPWQVVLAGHSAGVTALASVPLPDGRVLLAAGCADGRIRLWDPSSGDPVGMPLTGHRREIRALAAMSVAGATLLVSASVDALVAWNPTSGGRRDLAADRARATLVTTVAAPDGGTAIVTAGEDQTVRFWHPIDGGPYPGLNPTRFAVGMSIVGLVGLDGRAVAVVIGPDHAINLYDTFTGTAVCAPLKGHTDRVECVATIPQPSSRQLASAGRDLTARVWNLHTAAEAVAPFVGHARPVTATTVVPSGDGLPLLATGAADSTARLWTLADGGSVALLTGHTAALTAMCAVELPDGRTLLATGGADRTVRLWNPKPDPALSAAPTESVMAMTVVPGADGTPRLATSGVTADSVQLWNPVDGWPGARHLLGRTGIAAMITALPDAEGRPLFATAGSQSVRIWNAATGDPVATLPAASSARLTALTALPMPAGPAYLATGGERGTVGLWDLTAIRPTYRRLNGHEGAVRHLVAATPARRGVLVSGGDDGTMRIWNPLTGLPDSPVITLGRPPTALTTLTTPDGRCVIAAAVGASIRFWDAATARELSAADVDDVAVQPSTGRAPHPGPDIAGHRAGIRHGHEGPVRSIALMRLPGGRVIAATGGDDQVLQLIDVGSGRSLSRLPIGMQIHCLVLLGRRIMVGGALGLLALDVDPQSVQSLLTER</sequence>
<dbReference type="InterPro" id="IPR001680">
    <property type="entry name" value="WD40_rpt"/>
</dbReference>
<dbReference type="SUPFAM" id="SSF50978">
    <property type="entry name" value="WD40 repeat-like"/>
    <property type="match status" value="1"/>
</dbReference>
<gene>
    <name evidence="4" type="ORF">Cch02nite_66730</name>
</gene>
<keyword evidence="1 3" id="KW-0853">WD repeat</keyword>
<reference evidence="4 5" key="1">
    <citation type="submission" date="2021-01" db="EMBL/GenBank/DDBJ databases">
        <title>Whole genome shotgun sequence of Catellatospora chokoriensis NBRC 107358.</title>
        <authorList>
            <person name="Komaki H."/>
            <person name="Tamura T."/>
        </authorList>
    </citation>
    <scope>NUCLEOTIDE SEQUENCE [LARGE SCALE GENOMIC DNA]</scope>
    <source>
        <strain evidence="4 5">NBRC 107358</strain>
    </source>
</reference>
<organism evidence="4 5">
    <name type="scientific">Catellatospora chokoriensis</name>
    <dbReference type="NCBI Taxonomy" id="310353"/>
    <lineage>
        <taxon>Bacteria</taxon>
        <taxon>Bacillati</taxon>
        <taxon>Actinomycetota</taxon>
        <taxon>Actinomycetes</taxon>
        <taxon>Micromonosporales</taxon>
        <taxon>Micromonosporaceae</taxon>
        <taxon>Catellatospora</taxon>
    </lineage>
</organism>
<dbReference type="InterPro" id="IPR015943">
    <property type="entry name" value="WD40/YVTN_repeat-like_dom_sf"/>
</dbReference>
<dbReference type="InterPro" id="IPR020472">
    <property type="entry name" value="WD40_PAC1"/>
</dbReference>
<dbReference type="CDD" id="cd00200">
    <property type="entry name" value="WD40"/>
    <property type="match status" value="1"/>
</dbReference>
<feature type="repeat" description="WD" evidence="3">
    <location>
        <begin position="322"/>
        <end position="365"/>
    </location>
</feature>